<evidence type="ECO:0000256" key="4">
    <source>
        <dbReference type="ARBA" id="ARBA00022801"/>
    </source>
</evidence>
<sequence>MAIRASKFTPEVLLSAPRRSAGLPNANASSVLYTTSTYSFDTHKKVTEVRVLDVESNESRLVTDEEGISEPQWLGDGIICLRSVKEGKTEVVVGPLGGSRNHYQVAGTIDGPASNLKINELEDGVLAIAVSAQATPDGSLYNPETAPKPRSTGKLYNSLFVRHWDAYKTPEKNAIWYGTLSKSEDGKYELSKLTNALKGTGLESPIPPFGGADNFDISSSGIIFVAKDPELNPALNTKCNVYFIPISSFIESSTFGPHKVQVPNFEGAASSPVFSADGKKAAFLMMRQNGYEADKNQIFLIPNVENASWIMPLLDSEDGKGTWECSPQSVCFSHDGESLLLTAEEKGKGLLYVIPKDPFKGAKSPRNLTWDGYVSDVRCLPSGDVFVSGSTLIDNSAYLLIDPSNAETPTLISSNSRNGATFGLRKEQVSEIWFPAADPSTNKKVHAWVVKPSDFDDGKKYPLAYLIHGGPQGSWADSWSTRWNPAVFAEQGYIVICPNPTGSTGYGQAFCDAINQQWGGLPYQDIVNGFTWIKDNMSEVDCDRAVALGASYGGYMMNWIQGHDLGRQLKALVTHDGVFSMTGQLASEELYFPFHDLGGAPWHNRGAKSTSNFAGSSLDAWREWDPSQHIDKWATPQLVIHNELDYRLTISEGLSAFNVLQARGVESQFLVFPDENHWVLKPENSLVWHRVVLNFIN</sequence>
<dbReference type="PANTHER" id="PTHR42776">
    <property type="entry name" value="SERINE PEPTIDASE S9 FAMILY MEMBER"/>
    <property type="match status" value="1"/>
</dbReference>
<dbReference type="EMBL" id="NAJN01000027">
    <property type="protein sequence ID" value="TKA81345.1"/>
    <property type="molecule type" value="Genomic_DNA"/>
</dbReference>
<keyword evidence="9" id="KW-1185">Reference proteome</keyword>
<dbReference type="Proteomes" id="UP000308768">
    <property type="component" value="Unassembled WGS sequence"/>
</dbReference>
<dbReference type="InterPro" id="IPR001375">
    <property type="entry name" value="Peptidase_S9_cat"/>
</dbReference>
<dbReference type="GO" id="GO:0006508">
    <property type="term" value="P:proteolysis"/>
    <property type="evidence" value="ECO:0007669"/>
    <property type="project" value="UniProtKB-KW"/>
</dbReference>
<comment type="caution">
    <text evidence="8">The sequence shown here is derived from an EMBL/GenBank/DDBJ whole genome shotgun (WGS) entry which is preliminary data.</text>
</comment>
<accession>A0A4U0Y1E1</accession>
<dbReference type="STRING" id="331657.A0A4U0Y1E1"/>
<gene>
    <name evidence="8" type="ORF">B0A49_00252</name>
</gene>
<evidence type="ECO:0000256" key="1">
    <source>
        <dbReference type="ARBA" id="ARBA00010040"/>
    </source>
</evidence>
<keyword evidence="2" id="KW-0645">Protease</keyword>
<evidence type="ECO:0000256" key="2">
    <source>
        <dbReference type="ARBA" id="ARBA00022670"/>
    </source>
</evidence>
<dbReference type="Gene3D" id="3.40.50.1820">
    <property type="entry name" value="alpha/beta hydrolase"/>
    <property type="match status" value="1"/>
</dbReference>
<keyword evidence="3" id="KW-0732">Signal</keyword>
<dbReference type="SUPFAM" id="SSF53474">
    <property type="entry name" value="alpha/beta-Hydrolases"/>
    <property type="match status" value="1"/>
</dbReference>
<evidence type="ECO:0000313" key="8">
    <source>
        <dbReference type="EMBL" id="TKA81345.1"/>
    </source>
</evidence>
<name>A0A4U0Y1E1_9PEZI</name>
<evidence type="ECO:0000313" key="9">
    <source>
        <dbReference type="Proteomes" id="UP000308768"/>
    </source>
</evidence>
<dbReference type="PANTHER" id="PTHR42776:SF13">
    <property type="entry name" value="DIPEPTIDYL-PEPTIDASE 5"/>
    <property type="match status" value="1"/>
</dbReference>
<dbReference type="Pfam" id="PF00326">
    <property type="entry name" value="Peptidase_S9"/>
    <property type="match status" value="1"/>
</dbReference>
<dbReference type="FunFam" id="3.40.50.1820:FF:000028">
    <property type="entry name" value="S9 family peptidase"/>
    <property type="match status" value="1"/>
</dbReference>
<feature type="domain" description="Peptidase S9 prolyl oligopeptidase catalytic" evidence="7">
    <location>
        <begin position="479"/>
        <end position="696"/>
    </location>
</feature>
<dbReference type="InterPro" id="IPR029058">
    <property type="entry name" value="AB_hydrolase_fold"/>
</dbReference>
<dbReference type="AlphaFoldDB" id="A0A4U0Y1E1"/>
<organism evidence="8 9">
    <name type="scientific">Cryomyces minteri</name>
    <dbReference type="NCBI Taxonomy" id="331657"/>
    <lineage>
        <taxon>Eukaryota</taxon>
        <taxon>Fungi</taxon>
        <taxon>Dikarya</taxon>
        <taxon>Ascomycota</taxon>
        <taxon>Pezizomycotina</taxon>
        <taxon>Dothideomycetes</taxon>
        <taxon>Dothideomycetes incertae sedis</taxon>
        <taxon>Cryomyces</taxon>
    </lineage>
</organism>
<dbReference type="OrthoDB" id="416344at2759"/>
<proteinExistence type="inferred from homology"/>
<reference evidence="8 9" key="1">
    <citation type="submission" date="2017-03" db="EMBL/GenBank/DDBJ databases">
        <title>Genomes of endolithic fungi from Antarctica.</title>
        <authorList>
            <person name="Coleine C."/>
            <person name="Masonjones S."/>
            <person name="Stajich J.E."/>
        </authorList>
    </citation>
    <scope>NUCLEOTIDE SEQUENCE [LARGE SCALE GENOMIC DNA]</scope>
    <source>
        <strain evidence="8 9">CCFEE 5187</strain>
    </source>
</reference>
<evidence type="ECO:0000256" key="5">
    <source>
        <dbReference type="ARBA" id="ARBA00022825"/>
    </source>
</evidence>
<evidence type="ECO:0000256" key="6">
    <source>
        <dbReference type="ARBA" id="ARBA00032829"/>
    </source>
</evidence>
<comment type="similarity">
    <text evidence="1">Belongs to the peptidase S9C family.</text>
</comment>
<keyword evidence="5" id="KW-0720">Serine protease</keyword>
<dbReference type="SUPFAM" id="SSF69322">
    <property type="entry name" value="Tricorn protease domain 2"/>
    <property type="match status" value="1"/>
</dbReference>
<evidence type="ECO:0000259" key="7">
    <source>
        <dbReference type="Pfam" id="PF00326"/>
    </source>
</evidence>
<evidence type="ECO:0000256" key="3">
    <source>
        <dbReference type="ARBA" id="ARBA00022729"/>
    </source>
</evidence>
<feature type="non-terminal residue" evidence="8">
    <location>
        <position position="697"/>
    </location>
</feature>
<dbReference type="GO" id="GO:0004252">
    <property type="term" value="F:serine-type endopeptidase activity"/>
    <property type="evidence" value="ECO:0007669"/>
    <property type="project" value="TreeGrafter"/>
</dbReference>
<protein>
    <recommendedName>
        <fullName evidence="6">Dipeptidyl-peptidase V</fullName>
    </recommendedName>
</protein>
<keyword evidence="4" id="KW-0378">Hydrolase</keyword>